<keyword evidence="10" id="KW-1185">Reference proteome</keyword>
<dbReference type="InterPro" id="IPR006153">
    <property type="entry name" value="Cation/H_exchanger_TM"/>
</dbReference>
<dbReference type="Gene3D" id="1.20.1530.20">
    <property type="match status" value="1"/>
</dbReference>
<feature type="transmembrane region" description="Helical" evidence="7">
    <location>
        <begin position="189"/>
        <end position="211"/>
    </location>
</feature>
<evidence type="ECO:0000256" key="5">
    <source>
        <dbReference type="ARBA" id="ARBA00022989"/>
    </source>
</evidence>
<dbReference type="InterPro" id="IPR038770">
    <property type="entry name" value="Na+/solute_symporter_sf"/>
</dbReference>
<comment type="caution">
    <text evidence="9">The sequence shown here is derived from an EMBL/GenBank/DDBJ whole genome shotgun (WGS) entry which is preliminary data.</text>
</comment>
<evidence type="ECO:0000259" key="8">
    <source>
        <dbReference type="PROSITE" id="PS51201"/>
    </source>
</evidence>
<feature type="transmembrane region" description="Helical" evidence="7">
    <location>
        <begin position="272"/>
        <end position="289"/>
    </location>
</feature>
<evidence type="ECO:0000313" key="10">
    <source>
        <dbReference type="Proteomes" id="UP001196565"/>
    </source>
</evidence>
<protein>
    <submittedName>
        <fullName evidence="9">Cation:proton antiporter</fullName>
    </submittedName>
</protein>
<keyword evidence="4 7" id="KW-0812">Transmembrane</keyword>
<proteinExistence type="inferred from homology"/>
<feature type="transmembrane region" description="Helical" evidence="7">
    <location>
        <begin position="56"/>
        <end position="76"/>
    </location>
</feature>
<dbReference type="PANTHER" id="PTHR42751">
    <property type="entry name" value="SODIUM/HYDROGEN EXCHANGER FAMILY/TRKA DOMAIN PROTEIN"/>
    <property type="match status" value="1"/>
</dbReference>
<reference evidence="9 10" key="1">
    <citation type="submission" date="2021-07" db="EMBL/GenBank/DDBJ databases">
        <authorList>
            <person name="So Y."/>
        </authorList>
    </citation>
    <scope>NUCLEOTIDE SEQUENCE [LARGE SCALE GENOMIC DNA]</scope>
    <source>
        <strain evidence="9 10">HJA6</strain>
    </source>
</reference>
<evidence type="ECO:0000256" key="7">
    <source>
        <dbReference type="SAM" id="Phobius"/>
    </source>
</evidence>
<dbReference type="InterPro" id="IPR003148">
    <property type="entry name" value="RCK_N"/>
</dbReference>
<keyword evidence="5 7" id="KW-1133">Transmembrane helix</keyword>
<keyword evidence="6 7" id="KW-0472">Membrane</keyword>
<evidence type="ECO:0000313" key="9">
    <source>
        <dbReference type="EMBL" id="MBW6401543.1"/>
    </source>
</evidence>
<feature type="transmembrane region" description="Helical" evidence="7">
    <location>
        <begin position="150"/>
        <end position="169"/>
    </location>
</feature>
<dbReference type="InterPro" id="IPR036291">
    <property type="entry name" value="NAD(P)-bd_dom_sf"/>
</dbReference>
<feature type="transmembrane region" description="Helical" evidence="7">
    <location>
        <begin position="223"/>
        <end position="252"/>
    </location>
</feature>
<dbReference type="Proteomes" id="UP001196565">
    <property type="component" value="Unassembled WGS sequence"/>
</dbReference>
<feature type="domain" description="RCK N-terminal" evidence="8">
    <location>
        <begin position="417"/>
        <end position="535"/>
    </location>
</feature>
<comment type="similarity">
    <text evidence="2">Belongs to the monovalent cation:proton antiporter 2 (CPA2) transporter (TC 2.A.37) family.</text>
</comment>
<evidence type="ECO:0000256" key="4">
    <source>
        <dbReference type="ARBA" id="ARBA00022692"/>
    </source>
</evidence>
<dbReference type="EMBL" id="JAHYBZ010000012">
    <property type="protein sequence ID" value="MBW6401543.1"/>
    <property type="molecule type" value="Genomic_DNA"/>
</dbReference>
<dbReference type="PROSITE" id="PS51201">
    <property type="entry name" value="RCK_N"/>
    <property type="match status" value="1"/>
</dbReference>
<dbReference type="SUPFAM" id="SSF51735">
    <property type="entry name" value="NAD(P)-binding Rossmann-fold domains"/>
    <property type="match status" value="1"/>
</dbReference>
<feature type="transmembrane region" description="Helical" evidence="7">
    <location>
        <begin position="118"/>
        <end position="138"/>
    </location>
</feature>
<comment type="subcellular location">
    <subcellularLocation>
        <location evidence="1">Membrane</location>
        <topology evidence="1">Multi-pass membrane protein</topology>
    </subcellularLocation>
</comment>
<name>A0ABS7AH93_9PROT</name>
<accession>A0ABS7AH93</accession>
<evidence type="ECO:0000256" key="6">
    <source>
        <dbReference type="ARBA" id="ARBA00023136"/>
    </source>
</evidence>
<sequence>MTHAGPLVATLVVGLALAFALGFAARLLRLPPLLGYIAAGVAVGPHTPGFVADPTLTAALAEIGVALLLFAVGLHFRARDLMAVWRIAVPGALAQIALATLLGAGTGMLAFGLGGPPALVFGLALAISSTAVATRALDERGRLGGEAGRIALGWLVMQDLVVVLALVLLPALADAHQADNLAATLGATLLQLVGFIAAMAIGGRVLLPWLLARVAATGSRELFTLAVIVAALGTAFGASALFGVSPALGAFFAGVLLGESPLGHQAAADTVPLQRVFVALFFVSIGAVVEPEAMLALPGASFATLLSVLLGTGGAILGLLLLMRVPLPAAATVAGAMAQIGEFSFLLAQLAIGAGLLPVETRGPLLVAATLTIVATPLTQFLTDRLALWIEGTRRVQVWLARRGRARLSSPPPQGLEDHAILVGHGRVGRVVAQALQRHGRPYVVIEADHAAASALRAAGTPVVWGDAARPEVLHAARPETARMIVLAMPEAAGCRRVLDIARAANPAIIAAARAHDEEEAAFLEREQGMGLVVMGEREIALGMADYAMTRLGVTVEASQRTVEDLRAGR</sequence>
<dbReference type="Pfam" id="PF00999">
    <property type="entry name" value="Na_H_Exchanger"/>
    <property type="match status" value="1"/>
</dbReference>
<evidence type="ECO:0000256" key="3">
    <source>
        <dbReference type="ARBA" id="ARBA00022448"/>
    </source>
</evidence>
<feature type="transmembrane region" description="Helical" evidence="7">
    <location>
        <begin position="88"/>
        <end position="112"/>
    </location>
</feature>
<evidence type="ECO:0000256" key="2">
    <source>
        <dbReference type="ARBA" id="ARBA00005551"/>
    </source>
</evidence>
<gene>
    <name evidence="9" type="ORF">KPL78_27075</name>
</gene>
<keyword evidence="3" id="KW-0813">Transport</keyword>
<dbReference type="RefSeq" id="WP_219766287.1">
    <property type="nucleotide sequence ID" value="NZ_JAHYBZ010000012.1"/>
</dbReference>
<dbReference type="PANTHER" id="PTHR42751:SF1">
    <property type="entry name" value="CATION_PROTON ANTIPORTER YBAL-RELATED"/>
    <property type="match status" value="1"/>
</dbReference>
<dbReference type="Gene3D" id="3.40.50.720">
    <property type="entry name" value="NAD(P)-binding Rossmann-like Domain"/>
    <property type="match status" value="1"/>
</dbReference>
<evidence type="ECO:0000256" key="1">
    <source>
        <dbReference type="ARBA" id="ARBA00004141"/>
    </source>
</evidence>
<organism evidence="9 10">
    <name type="scientific">Roseomonas alba</name>
    <dbReference type="NCBI Taxonomy" id="2846776"/>
    <lineage>
        <taxon>Bacteria</taxon>
        <taxon>Pseudomonadati</taxon>
        <taxon>Pseudomonadota</taxon>
        <taxon>Alphaproteobacteria</taxon>
        <taxon>Acetobacterales</taxon>
        <taxon>Roseomonadaceae</taxon>
        <taxon>Roseomonas</taxon>
    </lineage>
</organism>
<dbReference type="Pfam" id="PF02254">
    <property type="entry name" value="TrkA_N"/>
    <property type="match status" value="1"/>
</dbReference>
<feature type="transmembrane region" description="Helical" evidence="7">
    <location>
        <begin position="301"/>
        <end position="323"/>
    </location>
</feature>